<reference evidence="1" key="1">
    <citation type="journal article" date="2014" name="Int. J. Syst. Evol. Microbiol.">
        <title>Complete genome sequence of Corynebacterium casei LMG S-19264T (=DSM 44701T), isolated from a smear-ripened cheese.</title>
        <authorList>
            <consortium name="US DOE Joint Genome Institute (JGI-PGF)"/>
            <person name="Walter F."/>
            <person name="Albersmeier A."/>
            <person name="Kalinowski J."/>
            <person name="Ruckert C."/>
        </authorList>
    </citation>
    <scope>NUCLEOTIDE SEQUENCE</scope>
    <source>
        <strain evidence="1">CGMCC 4.7201</strain>
    </source>
</reference>
<dbReference type="InterPro" id="IPR046300">
    <property type="entry name" value="DUF6415"/>
</dbReference>
<organism evidence="1 2">
    <name type="scientific">Wenjunlia tyrosinilytica</name>
    <dbReference type="NCBI Taxonomy" id="1544741"/>
    <lineage>
        <taxon>Bacteria</taxon>
        <taxon>Bacillati</taxon>
        <taxon>Actinomycetota</taxon>
        <taxon>Actinomycetes</taxon>
        <taxon>Kitasatosporales</taxon>
        <taxon>Streptomycetaceae</taxon>
        <taxon>Wenjunlia</taxon>
    </lineage>
</organism>
<dbReference type="Pfam" id="PF19979">
    <property type="entry name" value="DUF6415"/>
    <property type="match status" value="1"/>
</dbReference>
<name>A0A917ZWK1_9ACTN</name>
<dbReference type="Proteomes" id="UP000641932">
    <property type="component" value="Unassembled WGS sequence"/>
</dbReference>
<evidence type="ECO:0000313" key="2">
    <source>
        <dbReference type="Proteomes" id="UP000641932"/>
    </source>
</evidence>
<dbReference type="RefSeq" id="WP_229698949.1">
    <property type="nucleotide sequence ID" value="NZ_BMMS01000043.1"/>
</dbReference>
<protein>
    <submittedName>
        <fullName evidence="1">Uncharacterized protein</fullName>
    </submittedName>
</protein>
<dbReference type="AlphaFoldDB" id="A0A917ZWK1"/>
<accession>A0A917ZWK1</accession>
<dbReference type="EMBL" id="BMMS01000043">
    <property type="protein sequence ID" value="GGO99217.1"/>
    <property type="molecule type" value="Genomic_DNA"/>
</dbReference>
<comment type="caution">
    <text evidence="1">The sequence shown here is derived from an EMBL/GenBank/DDBJ whole genome shotgun (WGS) entry which is preliminary data.</text>
</comment>
<gene>
    <name evidence="1" type="ORF">GCM10012280_65160</name>
</gene>
<keyword evidence="2" id="KW-1185">Reference proteome</keyword>
<sequence>MHTLLITMPTSPRRRQLVKPWAPPMDADALERVLTKIRDWEPFDGETLLDDLGAVLGDQAPREDEVGELAERLRGSLVRLVRIAVGGLTIERDERMNVLVARARELRSEELPGDYRKAVGHLRRLGWVTNELLEGLTANGFLRCAHDDE</sequence>
<evidence type="ECO:0000313" key="1">
    <source>
        <dbReference type="EMBL" id="GGO99217.1"/>
    </source>
</evidence>
<reference evidence="1" key="2">
    <citation type="submission" date="2020-09" db="EMBL/GenBank/DDBJ databases">
        <authorList>
            <person name="Sun Q."/>
            <person name="Zhou Y."/>
        </authorList>
    </citation>
    <scope>NUCLEOTIDE SEQUENCE</scope>
    <source>
        <strain evidence="1">CGMCC 4.7201</strain>
    </source>
</reference>
<proteinExistence type="predicted"/>